<dbReference type="InterPro" id="IPR031596">
    <property type="entry name" value="MaAIMP_sms"/>
</dbReference>
<dbReference type="NCBIfam" id="NF033493">
    <property type="entry name" value="MetS_like_NSS"/>
    <property type="match status" value="1"/>
</dbReference>
<dbReference type="EMBL" id="FOPJ01000004">
    <property type="protein sequence ID" value="SFG44891.1"/>
    <property type="molecule type" value="Genomic_DNA"/>
</dbReference>
<protein>
    <submittedName>
        <fullName evidence="1">Putative methionine and alanine importer, small subunit</fullName>
    </submittedName>
</protein>
<dbReference type="STRING" id="185761.SAMN05660282_00935"/>
<name>A0A1I2S4F4_9CORY</name>
<dbReference type="NCBIfam" id="NF033494">
    <property type="entry name" value="NSS_import_MetS"/>
    <property type="match status" value="1"/>
</dbReference>
<sequence>MSGIAIMMMTLFIVIIWGGLAASVFALRRHPDEISGEFGDAEYARNELLLEQELTAQQLANSQN</sequence>
<keyword evidence="2" id="KW-1185">Reference proteome</keyword>
<organism evidence="1 2">
    <name type="scientific">Corynebacterium spheniscorum</name>
    <dbReference type="NCBI Taxonomy" id="185761"/>
    <lineage>
        <taxon>Bacteria</taxon>
        <taxon>Bacillati</taxon>
        <taxon>Actinomycetota</taxon>
        <taxon>Actinomycetes</taxon>
        <taxon>Mycobacteriales</taxon>
        <taxon>Corynebacteriaceae</taxon>
        <taxon>Corynebacterium</taxon>
    </lineage>
</organism>
<dbReference type="AlphaFoldDB" id="A0A1I2S4F4"/>
<proteinExistence type="predicted"/>
<reference evidence="1 2" key="1">
    <citation type="submission" date="2016-10" db="EMBL/GenBank/DDBJ databases">
        <authorList>
            <person name="de Groot N.N."/>
        </authorList>
    </citation>
    <scope>NUCLEOTIDE SEQUENCE [LARGE SCALE GENOMIC DNA]</scope>
    <source>
        <strain>J11</strain>
        <strain evidence="2">PG 39</strain>
    </source>
</reference>
<gene>
    <name evidence="1" type="ORF">SAMN05660282_00935</name>
</gene>
<dbReference type="Proteomes" id="UP000199065">
    <property type="component" value="Unassembled WGS sequence"/>
</dbReference>
<dbReference type="RefSeq" id="WP_092284919.1">
    <property type="nucleotide sequence ID" value="NZ_FOPJ01000004.1"/>
</dbReference>
<evidence type="ECO:0000313" key="1">
    <source>
        <dbReference type="EMBL" id="SFG44891.1"/>
    </source>
</evidence>
<dbReference type="Pfam" id="PF16951">
    <property type="entry name" value="MaAIMP_sms"/>
    <property type="match status" value="1"/>
</dbReference>
<accession>A0A1I2S4F4</accession>
<dbReference type="OrthoDB" id="6712920at2"/>
<evidence type="ECO:0000313" key="2">
    <source>
        <dbReference type="Proteomes" id="UP000199065"/>
    </source>
</evidence>